<accession>A0A3N2BCK8</accession>
<dbReference type="Gene3D" id="1.20.1250.20">
    <property type="entry name" value="MFS general substrate transporter like domains"/>
    <property type="match status" value="1"/>
</dbReference>
<evidence type="ECO:0000256" key="6">
    <source>
        <dbReference type="SAM" id="Phobius"/>
    </source>
</evidence>
<feature type="transmembrane region" description="Helical" evidence="6">
    <location>
        <begin position="111"/>
        <end position="132"/>
    </location>
</feature>
<dbReference type="AlphaFoldDB" id="A0A3N2BCK8"/>
<evidence type="ECO:0000256" key="5">
    <source>
        <dbReference type="ARBA" id="ARBA00023136"/>
    </source>
</evidence>
<evidence type="ECO:0000259" key="7">
    <source>
        <dbReference type="PROSITE" id="PS50850"/>
    </source>
</evidence>
<keyword evidence="5 6" id="KW-0472">Membrane</keyword>
<keyword evidence="2" id="KW-1003">Cell membrane</keyword>
<dbReference type="PANTHER" id="PTHR23513:SF17">
    <property type="entry name" value="MEMBRANE PROTEIN"/>
    <property type="match status" value="1"/>
</dbReference>
<evidence type="ECO:0000256" key="3">
    <source>
        <dbReference type="ARBA" id="ARBA00022692"/>
    </source>
</evidence>
<dbReference type="EMBL" id="RKHK01000001">
    <property type="protein sequence ID" value="ROR72952.1"/>
    <property type="molecule type" value="Genomic_DNA"/>
</dbReference>
<evidence type="ECO:0000313" key="8">
    <source>
        <dbReference type="EMBL" id="ROR72952.1"/>
    </source>
</evidence>
<dbReference type="PANTHER" id="PTHR23513">
    <property type="entry name" value="INTEGRAL MEMBRANE EFFLUX PROTEIN-RELATED"/>
    <property type="match status" value="1"/>
</dbReference>
<dbReference type="InterPro" id="IPR020846">
    <property type="entry name" value="MFS_dom"/>
</dbReference>
<feature type="transmembrane region" description="Helical" evidence="6">
    <location>
        <begin position="52"/>
        <end position="72"/>
    </location>
</feature>
<feature type="transmembrane region" description="Helical" evidence="6">
    <location>
        <begin position="237"/>
        <end position="260"/>
    </location>
</feature>
<feature type="transmembrane region" description="Helical" evidence="6">
    <location>
        <begin position="84"/>
        <end position="105"/>
    </location>
</feature>
<evidence type="ECO:0000313" key="9">
    <source>
        <dbReference type="Proteomes" id="UP000280668"/>
    </source>
</evidence>
<organism evidence="8 9">
    <name type="scientific">Bogoriella caseilytica</name>
    <dbReference type="NCBI Taxonomy" id="56055"/>
    <lineage>
        <taxon>Bacteria</taxon>
        <taxon>Bacillati</taxon>
        <taxon>Actinomycetota</taxon>
        <taxon>Actinomycetes</taxon>
        <taxon>Micrococcales</taxon>
        <taxon>Bogoriellaceae</taxon>
        <taxon>Bogoriella</taxon>
    </lineage>
</organism>
<feature type="transmembrane region" description="Helical" evidence="6">
    <location>
        <begin position="272"/>
        <end position="293"/>
    </location>
</feature>
<evidence type="ECO:0000256" key="2">
    <source>
        <dbReference type="ARBA" id="ARBA00022475"/>
    </source>
</evidence>
<dbReference type="GO" id="GO:0022857">
    <property type="term" value="F:transmembrane transporter activity"/>
    <property type="evidence" value="ECO:0007669"/>
    <property type="project" value="InterPro"/>
</dbReference>
<sequence length="423" mass="44327">MTALTDFRAVAANAGFRRLFAVRLASQGADGAFQVGLATLFFFNPEQLATPGSVALAFAVLLLPFTVVGPFVGPLLDRWSRQRILVLGNGVRLVLAVILAAHMTLFGVGPAVYLLALVALSINRFLLAALSASLPRVVPREHLTMANSLTPTLGAAGAVMGAVAGFTAGWFAPAGPARDGSTLLLAAGLFAVAALLAWRIGREELGPDAGDAPTERLTLADMLDGVRHLRARRTPSAALAVMAAHRFLYGVNFLALLLISRNLLAEPGDVDSGIAIFGILMAVSFTGNGLAIVLTPLAHRRLTPASWVVVCLGISTLSQILLSISPELPVIAIGAVLMGLGVQGAKIAVDTIVHRDTADAYRGRAFALYDVLYNVAFVGAAALAALALPDTGWSRTVFLGLTAVYFVTAFLYRRRTLQLATPA</sequence>
<keyword evidence="3 6" id="KW-0812">Transmembrane</keyword>
<comment type="subcellular location">
    <subcellularLocation>
        <location evidence="1">Cell membrane</location>
        <topology evidence="1">Multi-pass membrane protein</topology>
    </subcellularLocation>
</comment>
<dbReference type="OrthoDB" id="3688258at2"/>
<feature type="transmembrane region" description="Helical" evidence="6">
    <location>
        <begin position="180"/>
        <end position="198"/>
    </location>
</feature>
<dbReference type="RefSeq" id="WP_123303444.1">
    <property type="nucleotide sequence ID" value="NZ_RKHK01000001.1"/>
</dbReference>
<feature type="transmembrane region" description="Helical" evidence="6">
    <location>
        <begin position="305"/>
        <end position="324"/>
    </location>
</feature>
<feature type="transmembrane region" description="Helical" evidence="6">
    <location>
        <begin position="393"/>
        <end position="412"/>
    </location>
</feature>
<gene>
    <name evidence="8" type="ORF">EDD31_1316</name>
</gene>
<feature type="transmembrane region" description="Helical" evidence="6">
    <location>
        <begin position="153"/>
        <end position="174"/>
    </location>
</feature>
<feature type="domain" description="Major facilitator superfamily (MFS) profile" evidence="7">
    <location>
        <begin position="238"/>
        <end position="423"/>
    </location>
</feature>
<feature type="transmembrane region" description="Helical" evidence="6">
    <location>
        <begin position="330"/>
        <end position="353"/>
    </location>
</feature>
<name>A0A3N2BCK8_9MICO</name>
<dbReference type="SUPFAM" id="SSF103473">
    <property type="entry name" value="MFS general substrate transporter"/>
    <property type="match status" value="1"/>
</dbReference>
<proteinExistence type="predicted"/>
<dbReference type="CDD" id="cd06173">
    <property type="entry name" value="MFS_MefA_like"/>
    <property type="match status" value="1"/>
</dbReference>
<protein>
    <submittedName>
        <fullName evidence="8">MFS transporter</fullName>
    </submittedName>
</protein>
<keyword evidence="9" id="KW-1185">Reference proteome</keyword>
<dbReference type="GO" id="GO:0005886">
    <property type="term" value="C:plasma membrane"/>
    <property type="evidence" value="ECO:0007669"/>
    <property type="project" value="UniProtKB-SubCell"/>
</dbReference>
<dbReference type="Pfam" id="PF07690">
    <property type="entry name" value="MFS_1"/>
    <property type="match status" value="1"/>
</dbReference>
<dbReference type="Proteomes" id="UP000280668">
    <property type="component" value="Unassembled WGS sequence"/>
</dbReference>
<feature type="transmembrane region" description="Helical" evidence="6">
    <location>
        <begin position="365"/>
        <end position="387"/>
    </location>
</feature>
<comment type="caution">
    <text evidence="8">The sequence shown here is derived from an EMBL/GenBank/DDBJ whole genome shotgun (WGS) entry which is preliminary data.</text>
</comment>
<reference evidence="8 9" key="1">
    <citation type="submission" date="2018-11" db="EMBL/GenBank/DDBJ databases">
        <title>Sequencing the genomes of 1000 actinobacteria strains.</title>
        <authorList>
            <person name="Klenk H.-P."/>
        </authorList>
    </citation>
    <scope>NUCLEOTIDE SEQUENCE [LARGE SCALE GENOMIC DNA]</scope>
    <source>
        <strain evidence="8 9">DSM 11294</strain>
    </source>
</reference>
<dbReference type="InterPro" id="IPR011701">
    <property type="entry name" value="MFS"/>
</dbReference>
<dbReference type="PROSITE" id="PS50850">
    <property type="entry name" value="MFS"/>
    <property type="match status" value="1"/>
</dbReference>
<evidence type="ECO:0000256" key="1">
    <source>
        <dbReference type="ARBA" id="ARBA00004651"/>
    </source>
</evidence>
<keyword evidence="4 6" id="KW-1133">Transmembrane helix</keyword>
<dbReference type="InterPro" id="IPR036259">
    <property type="entry name" value="MFS_trans_sf"/>
</dbReference>
<evidence type="ECO:0000256" key="4">
    <source>
        <dbReference type="ARBA" id="ARBA00022989"/>
    </source>
</evidence>